<comment type="caution">
    <text evidence="2">The sequence shown here is derived from an EMBL/GenBank/DDBJ whole genome shotgun (WGS) entry which is preliminary data.</text>
</comment>
<reference evidence="3" key="1">
    <citation type="submission" date="2016-06" db="EMBL/GenBank/DDBJ databases">
        <title>Parallel loss of symbiosis genes in relatives of nitrogen-fixing non-legume Parasponia.</title>
        <authorList>
            <person name="Van Velzen R."/>
            <person name="Holmer R."/>
            <person name="Bu F."/>
            <person name="Rutten L."/>
            <person name="Van Zeijl A."/>
            <person name="Liu W."/>
            <person name="Santuari L."/>
            <person name="Cao Q."/>
            <person name="Sharma T."/>
            <person name="Shen D."/>
            <person name="Roswanjaya Y."/>
            <person name="Wardhani T."/>
            <person name="Kalhor M.S."/>
            <person name="Jansen J."/>
            <person name="Van den Hoogen J."/>
            <person name="Gungor B."/>
            <person name="Hartog M."/>
            <person name="Hontelez J."/>
            <person name="Verver J."/>
            <person name="Yang W.-C."/>
            <person name="Schijlen E."/>
            <person name="Repin R."/>
            <person name="Schilthuizen M."/>
            <person name="Schranz E."/>
            <person name="Heidstra R."/>
            <person name="Miyata K."/>
            <person name="Fedorova E."/>
            <person name="Kohlen W."/>
            <person name="Bisseling T."/>
            <person name="Smit S."/>
            <person name="Geurts R."/>
        </authorList>
    </citation>
    <scope>NUCLEOTIDE SEQUENCE [LARGE SCALE GENOMIC DNA]</scope>
    <source>
        <strain evidence="3">cv. RG33-2</strain>
    </source>
</reference>
<protein>
    <submittedName>
        <fullName evidence="2">1,4-alpha-glucan-branching enzyme</fullName>
    </submittedName>
</protein>
<evidence type="ECO:0000313" key="2">
    <source>
        <dbReference type="EMBL" id="PON88844.1"/>
    </source>
</evidence>
<accession>A0A2P5ETH8</accession>
<dbReference type="PROSITE" id="PS51910">
    <property type="entry name" value="GH18_2"/>
    <property type="match status" value="1"/>
</dbReference>
<feature type="domain" description="GH18" evidence="1">
    <location>
        <begin position="1"/>
        <end position="109"/>
    </location>
</feature>
<dbReference type="GO" id="GO:0008061">
    <property type="term" value="F:chitin binding"/>
    <property type="evidence" value="ECO:0007669"/>
    <property type="project" value="TreeGrafter"/>
</dbReference>
<dbReference type="Gene3D" id="3.20.20.80">
    <property type="entry name" value="Glycosidases"/>
    <property type="match status" value="1"/>
</dbReference>
<dbReference type="EMBL" id="JXTC01000101">
    <property type="protein sequence ID" value="PON88844.1"/>
    <property type="molecule type" value="Genomic_DNA"/>
</dbReference>
<evidence type="ECO:0000259" key="1">
    <source>
        <dbReference type="PROSITE" id="PS51910"/>
    </source>
</evidence>
<keyword evidence="3" id="KW-1185">Reference proteome</keyword>
<dbReference type="GO" id="GO:0006032">
    <property type="term" value="P:chitin catabolic process"/>
    <property type="evidence" value="ECO:0007669"/>
    <property type="project" value="TreeGrafter"/>
</dbReference>
<dbReference type="Proteomes" id="UP000237000">
    <property type="component" value="Unassembled WGS sequence"/>
</dbReference>
<dbReference type="PANTHER" id="PTHR11177:SF317">
    <property type="entry name" value="CHITINASE 12-RELATED"/>
    <property type="match status" value="1"/>
</dbReference>
<dbReference type="Pfam" id="PF00704">
    <property type="entry name" value="Glyco_hydro_18"/>
    <property type="match status" value="1"/>
</dbReference>
<dbReference type="InParanoid" id="A0A2P5ETH8"/>
<dbReference type="InterPro" id="IPR050314">
    <property type="entry name" value="Glycosyl_Hydrlase_18"/>
</dbReference>
<dbReference type="GO" id="GO:0005576">
    <property type="term" value="C:extracellular region"/>
    <property type="evidence" value="ECO:0007669"/>
    <property type="project" value="TreeGrafter"/>
</dbReference>
<name>A0A2P5ETH8_TREOI</name>
<dbReference type="STRING" id="63057.A0A2P5ETH8"/>
<dbReference type="PANTHER" id="PTHR11177">
    <property type="entry name" value="CHITINASE"/>
    <property type="match status" value="1"/>
</dbReference>
<evidence type="ECO:0000313" key="3">
    <source>
        <dbReference type="Proteomes" id="UP000237000"/>
    </source>
</evidence>
<dbReference type="InterPro" id="IPR017853">
    <property type="entry name" value="GH"/>
</dbReference>
<dbReference type="AlphaFoldDB" id="A0A2P5ETH8"/>
<dbReference type="GO" id="GO:0005975">
    <property type="term" value="P:carbohydrate metabolic process"/>
    <property type="evidence" value="ECO:0007669"/>
    <property type="project" value="InterPro"/>
</dbReference>
<gene>
    <name evidence="2" type="ORF">TorRG33x02_153590</name>
</gene>
<dbReference type="GO" id="GO:0004568">
    <property type="term" value="F:chitinase activity"/>
    <property type="evidence" value="ECO:0007669"/>
    <property type="project" value="TreeGrafter"/>
</dbReference>
<dbReference type="OrthoDB" id="76388at2759"/>
<dbReference type="SUPFAM" id="SSF51445">
    <property type="entry name" value="(Trans)glycosidases"/>
    <property type="match status" value="1"/>
</dbReference>
<sequence>MDNLATLFEEWRNQVNDRQVDLLLTATVYFTPDLPRGTRPITYHADSVNQNLDFVNLILYDYFSTTGAHAQFNTNQAHTRSSDRGIASWISAGVPANKLVMGIVKSKKF</sequence>
<dbReference type="InterPro" id="IPR001223">
    <property type="entry name" value="Glyco_hydro18_cat"/>
</dbReference>
<organism evidence="2 3">
    <name type="scientific">Trema orientale</name>
    <name type="common">Charcoal tree</name>
    <name type="synonym">Celtis orientalis</name>
    <dbReference type="NCBI Taxonomy" id="63057"/>
    <lineage>
        <taxon>Eukaryota</taxon>
        <taxon>Viridiplantae</taxon>
        <taxon>Streptophyta</taxon>
        <taxon>Embryophyta</taxon>
        <taxon>Tracheophyta</taxon>
        <taxon>Spermatophyta</taxon>
        <taxon>Magnoliopsida</taxon>
        <taxon>eudicotyledons</taxon>
        <taxon>Gunneridae</taxon>
        <taxon>Pentapetalae</taxon>
        <taxon>rosids</taxon>
        <taxon>fabids</taxon>
        <taxon>Rosales</taxon>
        <taxon>Cannabaceae</taxon>
        <taxon>Trema</taxon>
    </lineage>
</organism>
<proteinExistence type="predicted"/>